<keyword evidence="9" id="KW-0067">ATP-binding</keyword>
<keyword evidence="10" id="KW-1185">Reference proteome</keyword>
<organism evidence="9 10">
    <name type="scientific">Croceibacterium atlanticum</name>
    <dbReference type="NCBI Taxonomy" id="1267766"/>
    <lineage>
        <taxon>Bacteria</taxon>
        <taxon>Pseudomonadati</taxon>
        <taxon>Pseudomonadota</taxon>
        <taxon>Alphaproteobacteria</taxon>
        <taxon>Sphingomonadales</taxon>
        <taxon>Erythrobacteraceae</taxon>
        <taxon>Croceibacterium</taxon>
    </lineage>
</organism>
<dbReference type="InterPro" id="IPR025857">
    <property type="entry name" value="MacB_PCD"/>
</dbReference>
<evidence type="ECO:0000256" key="5">
    <source>
        <dbReference type="ARBA" id="ARBA00023136"/>
    </source>
</evidence>
<evidence type="ECO:0000259" key="8">
    <source>
        <dbReference type="Pfam" id="PF12704"/>
    </source>
</evidence>
<dbReference type="InterPro" id="IPR003838">
    <property type="entry name" value="ABC3_permease_C"/>
</dbReference>
<accession>A0A0F7KTP6</accession>
<gene>
    <name evidence="9" type="primary">macB_4</name>
    <name evidence="9" type="ORF">WYH_01580</name>
</gene>
<evidence type="ECO:0000256" key="2">
    <source>
        <dbReference type="ARBA" id="ARBA00022475"/>
    </source>
</evidence>
<dbReference type="PATRIC" id="fig|1267766.3.peg.1588"/>
<keyword evidence="2" id="KW-1003">Cell membrane</keyword>
<feature type="domain" description="MacB-like periplasmic core" evidence="8">
    <location>
        <begin position="181"/>
        <end position="354"/>
    </location>
</feature>
<keyword evidence="9" id="KW-0378">Hydrolase</keyword>
<evidence type="ECO:0000256" key="3">
    <source>
        <dbReference type="ARBA" id="ARBA00022692"/>
    </source>
</evidence>
<dbReference type="STRING" id="1267766.WYH_01580"/>
<evidence type="ECO:0000313" key="10">
    <source>
        <dbReference type="Proteomes" id="UP000034392"/>
    </source>
</evidence>
<evidence type="ECO:0000256" key="4">
    <source>
        <dbReference type="ARBA" id="ARBA00022989"/>
    </source>
</evidence>
<comment type="subcellular location">
    <subcellularLocation>
        <location evidence="1">Cell membrane</location>
        <topology evidence="1">Multi-pass membrane protein</topology>
    </subcellularLocation>
</comment>
<dbReference type="Pfam" id="PF12704">
    <property type="entry name" value="MacB_PCD"/>
    <property type="match status" value="2"/>
</dbReference>
<protein>
    <submittedName>
        <fullName evidence="9">Macrolide export ATP-binding/permease protein MacB</fullName>
        <ecNumber evidence="9">3.6.3.-</ecNumber>
    </submittedName>
</protein>
<dbReference type="GO" id="GO:0016787">
    <property type="term" value="F:hydrolase activity"/>
    <property type="evidence" value="ECO:0007669"/>
    <property type="project" value="UniProtKB-KW"/>
</dbReference>
<name>A0A0F7KTP6_9SPHN</name>
<dbReference type="GO" id="GO:0005886">
    <property type="term" value="C:plasma membrane"/>
    <property type="evidence" value="ECO:0007669"/>
    <property type="project" value="UniProtKB-SubCell"/>
</dbReference>
<feature type="domain" description="ABC3 transporter permease C-terminal" evidence="7">
    <location>
        <begin position="425"/>
        <end position="537"/>
    </location>
</feature>
<comment type="similarity">
    <text evidence="6">Belongs to the ABC-4 integral membrane protein family.</text>
</comment>
<feature type="domain" description="MacB-like periplasmic core" evidence="8">
    <location>
        <begin position="23"/>
        <end position="73"/>
    </location>
</feature>
<dbReference type="GO" id="GO:0022857">
    <property type="term" value="F:transmembrane transporter activity"/>
    <property type="evidence" value="ECO:0007669"/>
    <property type="project" value="TreeGrafter"/>
</dbReference>
<keyword evidence="4" id="KW-1133">Transmembrane helix</keyword>
<evidence type="ECO:0000256" key="6">
    <source>
        <dbReference type="ARBA" id="ARBA00038076"/>
    </source>
</evidence>
<dbReference type="OrthoDB" id="9770036at2"/>
<keyword evidence="3" id="KW-0812">Transmembrane</keyword>
<dbReference type="RefSeq" id="WP_053833450.1">
    <property type="nucleotide sequence ID" value="NZ_CP011452.2"/>
</dbReference>
<dbReference type="PANTHER" id="PTHR30572:SF4">
    <property type="entry name" value="ABC TRANSPORTER PERMEASE YTRF"/>
    <property type="match status" value="1"/>
</dbReference>
<keyword evidence="5" id="KW-0472">Membrane</keyword>
<dbReference type="Pfam" id="PF02687">
    <property type="entry name" value="FtsX"/>
    <property type="match status" value="1"/>
</dbReference>
<evidence type="ECO:0000256" key="1">
    <source>
        <dbReference type="ARBA" id="ARBA00004651"/>
    </source>
</evidence>
<proteinExistence type="inferred from homology"/>
<evidence type="ECO:0000259" key="7">
    <source>
        <dbReference type="Pfam" id="PF02687"/>
    </source>
</evidence>
<dbReference type="Proteomes" id="UP000034392">
    <property type="component" value="Chromosome"/>
</dbReference>
<evidence type="ECO:0000313" key="9">
    <source>
        <dbReference type="EMBL" id="AKH42617.1"/>
    </source>
</evidence>
<dbReference type="KEGG" id="aay:WYH_01580"/>
<sequence>MNNLRHQIDLAFQGLIRNRVQAGLAMIGMMVGVAALVTSLALGRGAQDALEEQLRAAGANLLLVTAGNYQVRTGPLNTGDATSHGFGWLDDPAPLPGFIPQPGQKIRPGFAEGEMQPASFDGELAPLPMPFWDDEVPAMTPAVLYQEEVSSLFTRIHFENDPMEVHNHPVAAERLGDSAAGLGAAATLTREDAEEIRKIPGVQFVVSGVHENERLKVEGSDAEWFTRMHGTEARLPEVRTGWTMVHGRFLDQDDIAEAEQVAVLGRVVSDKLFGEDANPVGETVVLWNQPFRVIGVVSSKSWAASPTPGDDQFDAFYVPISTIHKLLNLSQLNSIAVTTDSVGDTTEVAEKITELLRERHGITEEMADDFKVESVAQQVLGKGLAPSVARVVSGNMATVDEMTVANLSSSLKRTNRTIVALLAGVATVSLLVGGIGVMNLLLLSVTQRTREVGLRMAVGARPKDIAAQFLFEAVLLSLIGGIAGIILGVAASGSLEQFFHWSAVISPVAAILAVLVAILLGAIFGVYPARRAARLSPIEALRYE</sequence>
<dbReference type="EC" id="3.6.3.-" evidence="9"/>
<dbReference type="EMBL" id="CP011452">
    <property type="protein sequence ID" value="AKH42617.1"/>
    <property type="molecule type" value="Genomic_DNA"/>
</dbReference>
<dbReference type="GO" id="GO:0005524">
    <property type="term" value="F:ATP binding"/>
    <property type="evidence" value="ECO:0007669"/>
    <property type="project" value="UniProtKB-KW"/>
</dbReference>
<dbReference type="PANTHER" id="PTHR30572">
    <property type="entry name" value="MEMBRANE COMPONENT OF TRANSPORTER-RELATED"/>
    <property type="match status" value="1"/>
</dbReference>
<keyword evidence="9" id="KW-0547">Nucleotide-binding</keyword>
<dbReference type="InterPro" id="IPR050250">
    <property type="entry name" value="Macrolide_Exporter_MacB"/>
</dbReference>
<reference evidence="9" key="1">
    <citation type="submission" date="2015-05" db="EMBL/GenBank/DDBJ databases">
        <title>The complete genome of Altererythrobacter atlanticus strain 26DY36.</title>
        <authorList>
            <person name="Wu Y.-H."/>
            <person name="Cheng H."/>
            <person name="Wu X.-W."/>
        </authorList>
    </citation>
    <scope>NUCLEOTIDE SEQUENCE [LARGE SCALE GENOMIC DNA]</scope>
    <source>
        <strain evidence="9">26DY36</strain>
    </source>
</reference>
<dbReference type="AlphaFoldDB" id="A0A0F7KTP6"/>